<organism evidence="1 2">
    <name type="scientific">Tanacetum coccineum</name>
    <dbReference type="NCBI Taxonomy" id="301880"/>
    <lineage>
        <taxon>Eukaryota</taxon>
        <taxon>Viridiplantae</taxon>
        <taxon>Streptophyta</taxon>
        <taxon>Embryophyta</taxon>
        <taxon>Tracheophyta</taxon>
        <taxon>Spermatophyta</taxon>
        <taxon>Magnoliopsida</taxon>
        <taxon>eudicotyledons</taxon>
        <taxon>Gunneridae</taxon>
        <taxon>Pentapetalae</taxon>
        <taxon>asterids</taxon>
        <taxon>campanulids</taxon>
        <taxon>Asterales</taxon>
        <taxon>Asteraceae</taxon>
        <taxon>Asteroideae</taxon>
        <taxon>Anthemideae</taxon>
        <taxon>Anthemidinae</taxon>
        <taxon>Tanacetum</taxon>
    </lineage>
</organism>
<gene>
    <name evidence="1" type="ORF">Tco_1043588</name>
</gene>
<dbReference type="Proteomes" id="UP001151760">
    <property type="component" value="Unassembled WGS sequence"/>
</dbReference>
<keyword evidence="2" id="KW-1185">Reference proteome</keyword>
<protein>
    <submittedName>
        <fullName evidence="1">Uncharacterized protein</fullName>
    </submittedName>
</protein>
<name>A0ABQ5GMV9_9ASTR</name>
<reference evidence="1" key="1">
    <citation type="journal article" date="2022" name="Int. J. Mol. Sci.">
        <title>Draft Genome of Tanacetum Coccineum: Genomic Comparison of Closely Related Tanacetum-Family Plants.</title>
        <authorList>
            <person name="Yamashiro T."/>
            <person name="Shiraishi A."/>
            <person name="Nakayama K."/>
            <person name="Satake H."/>
        </authorList>
    </citation>
    <scope>NUCLEOTIDE SEQUENCE</scope>
</reference>
<sequence length="154" mass="17606">MDSDDWMKYVGEGRYEKFRYSFPYYRHIYTPSFKTLDMVTLYILDKLSEAVGSAILEDKMKVVFSRARESDQAFIDVLCDLCSALRVSITKDRRLVAELEALGQRADTLKPLEYMREIVARDSARVGVLEQLLAGAHVGMRLKAGYTAEMEETG</sequence>
<dbReference type="EMBL" id="BQNB010018662">
    <property type="protein sequence ID" value="GJT76863.1"/>
    <property type="molecule type" value="Genomic_DNA"/>
</dbReference>
<comment type="caution">
    <text evidence="1">The sequence shown here is derived from an EMBL/GenBank/DDBJ whole genome shotgun (WGS) entry which is preliminary data.</text>
</comment>
<evidence type="ECO:0000313" key="2">
    <source>
        <dbReference type="Proteomes" id="UP001151760"/>
    </source>
</evidence>
<evidence type="ECO:0000313" key="1">
    <source>
        <dbReference type="EMBL" id="GJT76863.1"/>
    </source>
</evidence>
<proteinExistence type="predicted"/>
<accession>A0ABQ5GMV9</accession>
<reference evidence="1" key="2">
    <citation type="submission" date="2022-01" db="EMBL/GenBank/DDBJ databases">
        <authorList>
            <person name="Yamashiro T."/>
            <person name="Shiraishi A."/>
            <person name="Satake H."/>
            <person name="Nakayama K."/>
        </authorList>
    </citation>
    <scope>NUCLEOTIDE SEQUENCE</scope>
</reference>